<keyword evidence="3" id="KW-1185">Reference proteome</keyword>
<dbReference type="AlphaFoldDB" id="K0J459"/>
<dbReference type="Pfam" id="PF06855">
    <property type="entry name" value="YozE_SAM_like"/>
    <property type="match status" value="1"/>
</dbReference>
<evidence type="ECO:0000313" key="2">
    <source>
        <dbReference type="EMBL" id="BAM47416.1"/>
    </source>
</evidence>
<dbReference type="eggNOG" id="COG4479">
    <property type="taxonomic scope" value="Bacteria"/>
</dbReference>
<dbReference type="Proteomes" id="UP000006294">
    <property type="component" value="Chromosome"/>
</dbReference>
<dbReference type="HOGENOM" id="CLU_177534_0_0_9"/>
<dbReference type="InterPro" id="IPR036806">
    <property type="entry name" value="YozE_SAM-like_sf"/>
</dbReference>
<dbReference type="InterPro" id="IPR010673">
    <property type="entry name" value="UPF0346"/>
</dbReference>
<dbReference type="PIRSF" id="PIRSF037262">
    <property type="entry name" value="UCP037262"/>
    <property type="match status" value="1"/>
</dbReference>
<dbReference type="SUPFAM" id="SSF140652">
    <property type="entry name" value="YozE-like"/>
    <property type="match status" value="1"/>
</dbReference>
<protein>
    <recommendedName>
        <fullName evidence="1">YozE SAM-like domain-containing protein</fullName>
    </recommendedName>
</protein>
<sequence>MQSFYQYMMRYRGAQKASLERQLADWIYDDHGFPKHSTSYNEISDYLEWSSPFNEAINLFEKLWDDYIEVSQ</sequence>
<dbReference type="STRING" id="698758.AXY_12840"/>
<reference evidence="2 3" key="1">
    <citation type="submission" date="2011-01" db="EMBL/GenBank/DDBJ databases">
        <title>Whole genome sequence of Amphibacillus xylinus NBRC 15112.</title>
        <authorList>
            <person name="Nakazawa H."/>
            <person name="Katano Y."/>
            <person name="Nakamura S."/>
            <person name="Sasagawa M."/>
            <person name="Fukada J."/>
            <person name="Arai T."/>
            <person name="Sasakura N."/>
            <person name="Mochizuki D."/>
            <person name="Hosoyama A."/>
            <person name="Harada K."/>
            <person name="Horikawa H."/>
            <person name="Kato Y."/>
            <person name="Harada T."/>
            <person name="Sasaki K."/>
            <person name="Sekiguchi M."/>
            <person name="Hodoyama M."/>
            <person name="Nishiko R."/>
            <person name="Narita H."/>
            <person name="Hanamaki A."/>
            <person name="Hata C."/>
            <person name="Konno Y."/>
            <person name="Niimura Y."/>
            <person name="Yamazaki S."/>
            <person name="Fujita N."/>
        </authorList>
    </citation>
    <scope>NUCLEOTIDE SEQUENCE [LARGE SCALE GENOMIC DNA]</scope>
    <source>
        <strain evidence="3">ATCC 51415 / DSM 6626 / JCM 7361 / LMG 17667 / NBRC 15112 / Ep01</strain>
    </source>
</reference>
<proteinExistence type="predicted"/>
<gene>
    <name evidence="2" type="ordered locus">AXY_12840</name>
</gene>
<dbReference type="InterPro" id="IPR023089">
    <property type="entry name" value="YozE_SAM-like"/>
</dbReference>
<accession>K0J459</accession>
<dbReference type="EMBL" id="AP012050">
    <property type="protein sequence ID" value="BAM47416.1"/>
    <property type="molecule type" value="Genomic_DNA"/>
</dbReference>
<dbReference type="Gene3D" id="1.10.150.260">
    <property type="entry name" value="YozE SAM-like"/>
    <property type="match status" value="1"/>
</dbReference>
<dbReference type="OrthoDB" id="2242851at2"/>
<dbReference type="RefSeq" id="WP_015010020.1">
    <property type="nucleotide sequence ID" value="NC_018704.1"/>
</dbReference>
<evidence type="ECO:0000259" key="1">
    <source>
        <dbReference type="Pfam" id="PF06855"/>
    </source>
</evidence>
<name>K0J459_AMPXN</name>
<organism evidence="2 3">
    <name type="scientific">Amphibacillus xylanus (strain ATCC 51415 / DSM 6626 / JCM 7361 / LMG 17667 / NBRC 15112 / Ep01)</name>
    <dbReference type="NCBI Taxonomy" id="698758"/>
    <lineage>
        <taxon>Bacteria</taxon>
        <taxon>Bacillati</taxon>
        <taxon>Bacillota</taxon>
        <taxon>Bacilli</taxon>
        <taxon>Bacillales</taxon>
        <taxon>Bacillaceae</taxon>
        <taxon>Amphibacillus</taxon>
    </lineage>
</organism>
<dbReference type="NCBIfam" id="NF010193">
    <property type="entry name" value="PRK13672.1"/>
    <property type="match status" value="1"/>
</dbReference>
<feature type="domain" description="YozE SAM-like" evidence="1">
    <location>
        <begin position="3"/>
        <end position="69"/>
    </location>
</feature>
<dbReference type="KEGG" id="axl:AXY_12840"/>
<evidence type="ECO:0000313" key="3">
    <source>
        <dbReference type="Proteomes" id="UP000006294"/>
    </source>
</evidence>